<dbReference type="EMBL" id="BSOH01000023">
    <property type="protein sequence ID" value="GLR18861.1"/>
    <property type="molecule type" value="Genomic_DNA"/>
</dbReference>
<organism evidence="1 2">
    <name type="scientific">Portibacter lacus</name>
    <dbReference type="NCBI Taxonomy" id="1099794"/>
    <lineage>
        <taxon>Bacteria</taxon>
        <taxon>Pseudomonadati</taxon>
        <taxon>Bacteroidota</taxon>
        <taxon>Saprospiria</taxon>
        <taxon>Saprospirales</taxon>
        <taxon>Haliscomenobacteraceae</taxon>
        <taxon>Portibacter</taxon>
    </lineage>
</organism>
<dbReference type="InterPro" id="IPR007833">
    <property type="entry name" value="Capsule_polysaccharide_synth"/>
</dbReference>
<protein>
    <recommendedName>
        <fullName evidence="3">Capsule polysaccharide biosynthesis protein</fullName>
    </recommendedName>
</protein>
<accession>A0AA37SU86</accession>
<evidence type="ECO:0000313" key="2">
    <source>
        <dbReference type="Proteomes" id="UP001156666"/>
    </source>
</evidence>
<dbReference type="GO" id="GO:0015774">
    <property type="term" value="P:polysaccharide transport"/>
    <property type="evidence" value="ECO:0007669"/>
    <property type="project" value="InterPro"/>
</dbReference>
<dbReference type="Gene3D" id="3.40.50.2000">
    <property type="entry name" value="Glycogen Phosphorylase B"/>
    <property type="match status" value="1"/>
</dbReference>
<dbReference type="Proteomes" id="UP001156666">
    <property type="component" value="Unassembled WGS sequence"/>
</dbReference>
<reference evidence="1" key="1">
    <citation type="journal article" date="2014" name="Int. J. Syst. Evol. Microbiol.">
        <title>Complete genome sequence of Corynebacterium casei LMG S-19264T (=DSM 44701T), isolated from a smear-ripened cheese.</title>
        <authorList>
            <consortium name="US DOE Joint Genome Institute (JGI-PGF)"/>
            <person name="Walter F."/>
            <person name="Albersmeier A."/>
            <person name="Kalinowski J."/>
            <person name="Ruckert C."/>
        </authorList>
    </citation>
    <scope>NUCLEOTIDE SEQUENCE</scope>
    <source>
        <strain evidence="1">NBRC 108769</strain>
    </source>
</reference>
<gene>
    <name evidence="1" type="ORF">GCM10007940_34770</name>
</gene>
<dbReference type="Pfam" id="PF05159">
    <property type="entry name" value="Capsule_synth"/>
    <property type="match status" value="1"/>
</dbReference>
<comment type="caution">
    <text evidence="1">The sequence shown here is derived from an EMBL/GenBank/DDBJ whole genome shotgun (WGS) entry which is preliminary data.</text>
</comment>
<name>A0AA37SU86_9BACT</name>
<reference evidence="1" key="2">
    <citation type="submission" date="2023-01" db="EMBL/GenBank/DDBJ databases">
        <title>Draft genome sequence of Portibacter lacus strain NBRC 108769.</title>
        <authorList>
            <person name="Sun Q."/>
            <person name="Mori K."/>
        </authorList>
    </citation>
    <scope>NUCLEOTIDE SEQUENCE</scope>
    <source>
        <strain evidence="1">NBRC 108769</strain>
    </source>
</reference>
<sequence>MPINHSFKKVISLQGHISKLLYTSLPESTKQVKKFEQEHTECLIAIDWSIDRAFQNIHRGLSESIVFTHQVIDSIREIIQKDNVVGAMSEKLFLPQRVTHYILAKKGKKHILPIGDRFFKRFYFEDGLNDWHWIKIREKYEIIFSSEQKSFNDEVTSVYNKIVKEKYKKIFSDNRASKIRKTTYFSKLIARSKKRIFDNIYSEYLFGDFKTGIKSKVVNRITKKRNIKYYNQVTSSTIPEGKFILFLFHMQPEYTVDGIAYDFYNQVEFIASIAKKLPADVSIVVKENPRMIGAKNRNPEYYTELLRHPNIVFLHHSIDAHELIEKSALVLTLTGTVGLEALLLGKPVIVVGNIFYRFFDRIIFASKIDDILINIKNILENGFDGFSNKETQELFGKRVLQSFHDATYPGQMYNGFNPELHRDPKNIQLLKDGFMEEMKKYIS</sequence>
<evidence type="ECO:0000313" key="1">
    <source>
        <dbReference type="EMBL" id="GLR18861.1"/>
    </source>
</evidence>
<evidence type="ECO:0008006" key="3">
    <source>
        <dbReference type="Google" id="ProtNLM"/>
    </source>
</evidence>
<proteinExistence type="predicted"/>
<dbReference type="GO" id="GO:0000271">
    <property type="term" value="P:polysaccharide biosynthetic process"/>
    <property type="evidence" value="ECO:0007669"/>
    <property type="project" value="InterPro"/>
</dbReference>
<dbReference type="AlphaFoldDB" id="A0AA37SU86"/>
<keyword evidence="2" id="KW-1185">Reference proteome</keyword>
<dbReference type="SUPFAM" id="SSF53756">
    <property type="entry name" value="UDP-Glycosyltransferase/glycogen phosphorylase"/>
    <property type="match status" value="1"/>
</dbReference>